<proteinExistence type="predicted"/>
<evidence type="ECO:0000313" key="1">
    <source>
        <dbReference type="EMBL" id="KAI3371612.1"/>
    </source>
</evidence>
<reference evidence="1" key="1">
    <citation type="submission" date="2022-04" db="EMBL/GenBank/DDBJ databases">
        <title>Jade perch genome.</title>
        <authorList>
            <person name="Chao B."/>
        </authorList>
    </citation>
    <scope>NUCLEOTIDE SEQUENCE</scope>
    <source>
        <strain evidence="1">CB-2022</strain>
    </source>
</reference>
<sequence length="863" mass="94531">MTSGGGIQIPSRLPLLLAHEGVLLPGSTVRFSVDSPRNMQLVSRWLLKGTSLKSTIIGVIPNTRDPEHDTDDLPTLHKIGTAGIAVQVVGSNWPKPHYTLLITGLCRFSVTGLLKERPFVLAEVEQLDKLEQYTTPATEGVTAEDGELGELSQKFYQAAVQLLGMLDMSVPVVAKFRRLLDSLPRETLPDVVASMIRTSNKEKLQVLDAVSLEERFKKALPMLTRQIEGLKLLQKTRKISPDNEKRVLSVRKGGVFPGRQFNLDEEDEDDDGDDTAALERKVHTANMPEAALRVCLKELKRLKKMPQSMPEYALTRNYLDLMVELPWSKSTKEPYRSLASASRPLHFCDTRLPEHPSCSYPIGQRPHHYALEKLKKRVLEYLAVRQLKTSLKGPILCFVGPPGVGKTSVGRSIARTLGREFHRIALGGVCDQSDIRGHRRTYVGSMPGRIINGLKTVGVNNPVFLLDEVDKLGKSLQGDPAAALLEVLDPEQNHSFTDHYLNVAFDLSQVLFIATANTTATIPPALLDRMEVLQVPGYTQEERVEIAHRHLIPNQLEQHGLTPQQLHIPQETTQDIISRYTREAGVRSLERKIGAICRAVAVKVAEGHRATTAEALSPDCPTQLGDKAAPPEMPIVIDHIALKDILGPPLFEIEVSERLTLPGVALGLAWTPLGGEIMFVEASRTEGEGQLTLTGQLGDIMKESAHLAISWLRANAKTYQLTNMVGSSDPLEGSDIHLHFPAGAVTKDGPSAGVTIVTCLASLFSGRLVRSDVAMTGEITLRGLVLPVGGIKDKVLAAHRAGVKRVILPKRNEKDLEELPANIRADLDFITASSLDEVLDAAFDGGFPGTASTRTHPQLTSKL</sequence>
<comment type="caution">
    <text evidence="1">The sequence shown here is derived from an EMBL/GenBank/DDBJ whole genome shotgun (WGS) entry which is preliminary data.</text>
</comment>
<keyword evidence="2" id="KW-1185">Reference proteome</keyword>
<dbReference type="EMBL" id="CM041536">
    <property type="protein sequence ID" value="KAI3371612.1"/>
    <property type="molecule type" value="Genomic_DNA"/>
</dbReference>
<dbReference type="Proteomes" id="UP000831701">
    <property type="component" value="Chromosome 6"/>
</dbReference>
<organism evidence="1 2">
    <name type="scientific">Scortum barcoo</name>
    <name type="common">barcoo grunter</name>
    <dbReference type="NCBI Taxonomy" id="214431"/>
    <lineage>
        <taxon>Eukaryota</taxon>
        <taxon>Metazoa</taxon>
        <taxon>Chordata</taxon>
        <taxon>Craniata</taxon>
        <taxon>Vertebrata</taxon>
        <taxon>Euteleostomi</taxon>
        <taxon>Actinopterygii</taxon>
        <taxon>Neopterygii</taxon>
        <taxon>Teleostei</taxon>
        <taxon>Neoteleostei</taxon>
        <taxon>Acanthomorphata</taxon>
        <taxon>Eupercaria</taxon>
        <taxon>Centrarchiformes</taxon>
        <taxon>Terapontoidei</taxon>
        <taxon>Terapontidae</taxon>
        <taxon>Scortum</taxon>
    </lineage>
</organism>
<gene>
    <name evidence="1" type="ORF">L3Q82_024185</name>
</gene>
<evidence type="ECO:0000313" key="2">
    <source>
        <dbReference type="Proteomes" id="UP000831701"/>
    </source>
</evidence>
<accession>A0ACB8WUW2</accession>
<name>A0ACB8WUW2_9TELE</name>
<protein>
    <submittedName>
        <fullName evidence="1">Uncharacterized protein</fullName>
    </submittedName>
</protein>